<dbReference type="Proteomes" id="UP001172159">
    <property type="component" value="Unassembled WGS sequence"/>
</dbReference>
<organism evidence="1 2">
    <name type="scientific">Apiosordaria backusii</name>
    <dbReference type="NCBI Taxonomy" id="314023"/>
    <lineage>
        <taxon>Eukaryota</taxon>
        <taxon>Fungi</taxon>
        <taxon>Dikarya</taxon>
        <taxon>Ascomycota</taxon>
        <taxon>Pezizomycotina</taxon>
        <taxon>Sordariomycetes</taxon>
        <taxon>Sordariomycetidae</taxon>
        <taxon>Sordariales</taxon>
        <taxon>Lasiosphaeriaceae</taxon>
        <taxon>Apiosordaria</taxon>
    </lineage>
</organism>
<comment type="caution">
    <text evidence="1">The sequence shown here is derived from an EMBL/GenBank/DDBJ whole genome shotgun (WGS) entry which is preliminary data.</text>
</comment>
<name>A0AA40E240_9PEZI</name>
<sequence length="242" mass="27182">MQPARRFHVPEVRAKTKHGLITYSAFFSFTSHADASCNARKSTLEPRHANNALHAAFETRPLLKNLQPPARRYCSIFKRRALAALCKVVVKPSAGSRSYPSPSLREREEMGVCLPTCSLLRYDPPIHYDRQHDETARYCSVSPAAQHKGSRETNDKWAGSGLPERQLDVRAGVAKVAHARQAKRQVAGFLGAHGRVLVGSEGGSSRIINRSHEYETPGFFGKFLVYLRIWYPLREQCKTLVL</sequence>
<evidence type="ECO:0000313" key="1">
    <source>
        <dbReference type="EMBL" id="KAK0721431.1"/>
    </source>
</evidence>
<keyword evidence="2" id="KW-1185">Reference proteome</keyword>
<proteinExistence type="predicted"/>
<reference evidence="1" key="1">
    <citation type="submission" date="2023-06" db="EMBL/GenBank/DDBJ databases">
        <title>Genome-scale phylogeny and comparative genomics of the fungal order Sordariales.</title>
        <authorList>
            <consortium name="Lawrence Berkeley National Laboratory"/>
            <person name="Hensen N."/>
            <person name="Bonometti L."/>
            <person name="Westerberg I."/>
            <person name="Brannstrom I.O."/>
            <person name="Guillou S."/>
            <person name="Cros-Aarteil S."/>
            <person name="Calhoun S."/>
            <person name="Haridas S."/>
            <person name="Kuo A."/>
            <person name="Mondo S."/>
            <person name="Pangilinan J."/>
            <person name="Riley R."/>
            <person name="Labutti K."/>
            <person name="Andreopoulos B."/>
            <person name="Lipzen A."/>
            <person name="Chen C."/>
            <person name="Yanf M."/>
            <person name="Daum C."/>
            <person name="Ng V."/>
            <person name="Clum A."/>
            <person name="Steindorff A."/>
            <person name="Ohm R."/>
            <person name="Martin F."/>
            <person name="Silar P."/>
            <person name="Natvig D."/>
            <person name="Lalanne C."/>
            <person name="Gautier V."/>
            <person name="Ament-Velasquez S.L."/>
            <person name="Kruys A."/>
            <person name="Hutchinson M.I."/>
            <person name="Powell A.J."/>
            <person name="Barry K."/>
            <person name="Miller A.N."/>
            <person name="Grigoriev I.V."/>
            <person name="Debuchy R."/>
            <person name="Gladieux P."/>
            <person name="Thoren M.H."/>
            <person name="Johannesson H."/>
        </authorList>
    </citation>
    <scope>NUCLEOTIDE SEQUENCE</scope>
    <source>
        <strain evidence="1">CBS 540.89</strain>
    </source>
</reference>
<evidence type="ECO:0000313" key="2">
    <source>
        <dbReference type="Proteomes" id="UP001172159"/>
    </source>
</evidence>
<accession>A0AA40E240</accession>
<protein>
    <submittedName>
        <fullName evidence="1">Uncharacterized protein</fullName>
    </submittedName>
</protein>
<gene>
    <name evidence="1" type="ORF">B0T21DRAFT_52437</name>
</gene>
<dbReference type="EMBL" id="JAUKTV010000012">
    <property type="protein sequence ID" value="KAK0721431.1"/>
    <property type="molecule type" value="Genomic_DNA"/>
</dbReference>
<dbReference type="AlphaFoldDB" id="A0AA40E240"/>